<dbReference type="InterPro" id="IPR014056">
    <property type="entry name" value="TypeIITA-like_toxin_pred"/>
</dbReference>
<dbReference type="RefSeq" id="WP_058331501.1">
    <property type="nucleotide sequence ID" value="NZ_CP022117.1"/>
</dbReference>
<reference evidence="1 2" key="1">
    <citation type="submission" date="2017-06" db="EMBL/GenBank/DDBJ databases">
        <title>Salmonella reference genomes for public health.</title>
        <authorList>
            <person name="Robertson J."/>
            <person name="Yoshida C."/>
            <person name="Gurnik S."/>
            <person name="Nash J."/>
        </authorList>
    </citation>
    <scope>NUCLEOTIDE SEQUENCE [LARGE SCALE GENOMIC DNA]</scope>
    <source>
        <strain evidence="1 2">S-1643</strain>
    </source>
</reference>
<dbReference type="AlphaFoldDB" id="A0A2C9NZS2"/>
<proteinExistence type="predicted"/>
<name>A0A2C9NZS2_SALET</name>
<dbReference type="Proteomes" id="UP000197157">
    <property type="component" value="Chromosome"/>
</dbReference>
<sequence>MDIKYYTDENDVSPLEKWLAKNRAAIPKVFTAVERLRSGNTSSVKWLSGRPGIGEYRINWGAGLRVYLMQDGDEIVILLCAGFKDRQNNDLDAAEKYRADYLRSKKHGRA</sequence>
<dbReference type="EMBL" id="CP022117">
    <property type="protein sequence ID" value="ASG16665.1"/>
    <property type="molecule type" value="Genomic_DNA"/>
</dbReference>
<protein>
    <submittedName>
        <fullName evidence="1">Addiction module protein</fullName>
    </submittedName>
</protein>
<dbReference type="PANTHER" id="PTHR41791">
    <property type="entry name" value="SSL7039 PROTEIN"/>
    <property type="match status" value="1"/>
</dbReference>
<dbReference type="PANTHER" id="PTHR41791:SF1">
    <property type="entry name" value="SSL7039 PROTEIN"/>
    <property type="match status" value="1"/>
</dbReference>
<evidence type="ECO:0000313" key="1">
    <source>
        <dbReference type="EMBL" id="ASG16665.1"/>
    </source>
</evidence>
<evidence type="ECO:0000313" key="2">
    <source>
        <dbReference type="Proteomes" id="UP000197157"/>
    </source>
</evidence>
<dbReference type="PIRSF" id="PIRSF028744">
    <property type="entry name" value="Addict_mod_HI1419"/>
    <property type="match status" value="1"/>
</dbReference>
<gene>
    <name evidence="1" type="ORF">LFZ25_12295</name>
</gene>
<dbReference type="GeneID" id="84236644"/>
<accession>A0A2C9NZS2</accession>
<organism evidence="1 2">
    <name type="scientific">Salmonella enterica subsp. enterica serovar Macclesfield str. S-1643</name>
    <dbReference type="NCBI Taxonomy" id="1242107"/>
    <lineage>
        <taxon>Bacteria</taxon>
        <taxon>Pseudomonadati</taxon>
        <taxon>Pseudomonadota</taxon>
        <taxon>Gammaproteobacteria</taxon>
        <taxon>Enterobacterales</taxon>
        <taxon>Enterobacteriaceae</taxon>
        <taxon>Salmonella</taxon>
    </lineage>
</organism>
<dbReference type="NCBIfam" id="TIGR02683">
    <property type="entry name" value="upstrm_HI1419"/>
    <property type="match status" value="1"/>
</dbReference>